<comment type="caution">
    <text evidence="9">The sequence shown here is derived from an EMBL/GenBank/DDBJ whole genome shotgun (WGS) entry which is preliminary data.</text>
</comment>
<evidence type="ECO:0000256" key="1">
    <source>
        <dbReference type="ARBA" id="ARBA00004604"/>
    </source>
</evidence>
<dbReference type="InterPro" id="IPR022801">
    <property type="entry name" value="Ribosomal_uS4"/>
</dbReference>
<comment type="similarity">
    <text evidence="2">Belongs to the universal ribosomal protein uS4 family.</text>
</comment>
<protein>
    <recommendedName>
        <fullName evidence="8">Small ribosomal subunit protein uS4 N-terminal domain-containing protein</fullName>
    </recommendedName>
</protein>
<keyword evidence="4 7" id="KW-0694">RNA-binding</keyword>
<dbReference type="Pfam" id="PF01479">
    <property type="entry name" value="S4"/>
    <property type="match status" value="1"/>
</dbReference>
<evidence type="ECO:0000256" key="5">
    <source>
        <dbReference type="ARBA" id="ARBA00023242"/>
    </source>
</evidence>
<dbReference type="PROSITE" id="PS50889">
    <property type="entry name" value="S4"/>
    <property type="match status" value="1"/>
</dbReference>
<keyword evidence="6" id="KW-0687">Ribonucleoprotein</keyword>
<dbReference type="Pfam" id="PF00163">
    <property type="entry name" value="Ribosomal_S4"/>
    <property type="match status" value="1"/>
</dbReference>
<keyword evidence="11" id="KW-1185">Reference proteome</keyword>
<dbReference type="Proteomes" id="UP000663828">
    <property type="component" value="Unassembled WGS sequence"/>
</dbReference>
<dbReference type="GO" id="GO:0019843">
    <property type="term" value="F:rRNA binding"/>
    <property type="evidence" value="ECO:0007669"/>
    <property type="project" value="InterPro"/>
</dbReference>
<dbReference type="GO" id="GO:0030515">
    <property type="term" value="F:snoRNA binding"/>
    <property type="evidence" value="ECO:0007669"/>
    <property type="project" value="TreeGrafter"/>
</dbReference>
<dbReference type="GO" id="GO:0042274">
    <property type="term" value="P:ribosomal small subunit biogenesis"/>
    <property type="evidence" value="ECO:0007669"/>
    <property type="project" value="TreeGrafter"/>
</dbReference>
<dbReference type="GO" id="GO:0006364">
    <property type="term" value="P:rRNA processing"/>
    <property type="evidence" value="ECO:0007669"/>
    <property type="project" value="TreeGrafter"/>
</dbReference>
<evidence type="ECO:0000313" key="12">
    <source>
        <dbReference type="Proteomes" id="UP000663852"/>
    </source>
</evidence>
<dbReference type="PANTHER" id="PTHR11831:SF1">
    <property type="entry name" value="U3 SMALL NUCLEOLAR RIBONUCLEOPROTEIN PROTEIN IMP3"/>
    <property type="match status" value="1"/>
</dbReference>
<accession>A0A813PKS4</accession>
<dbReference type="GO" id="GO:0032040">
    <property type="term" value="C:small-subunit processome"/>
    <property type="evidence" value="ECO:0007669"/>
    <property type="project" value="TreeGrafter"/>
</dbReference>
<comment type="subcellular location">
    <subcellularLocation>
        <location evidence="1">Nucleus</location>
        <location evidence="1">Nucleolus</location>
    </subcellularLocation>
</comment>
<evidence type="ECO:0000256" key="7">
    <source>
        <dbReference type="PROSITE-ProRule" id="PRU00182"/>
    </source>
</evidence>
<evidence type="ECO:0000313" key="10">
    <source>
        <dbReference type="EMBL" id="CAF1613911.1"/>
    </source>
</evidence>
<evidence type="ECO:0000313" key="11">
    <source>
        <dbReference type="Proteomes" id="UP000663828"/>
    </source>
</evidence>
<evidence type="ECO:0000256" key="2">
    <source>
        <dbReference type="ARBA" id="ARBA00007465"/>
    </source>
</evidence>
<dbReference type="Proteomes" id="UP000663852">
    <property type="component" value="Unassembled WGS sequence"/>
</dbReference>
<dbReference type="Gene3D" id="3.10.290.10">
    <property type="entry name" value="RNA-binding S4 domain"/>
    <property type="match status" value="1"/>
</dbReference>
<keyword evidence="5" id="KW-0539">Nucleus</keyword>
<dbReference type="InterPro" id="IPR036986">
    <property type="entry name" value="S4_RNA-bd_sf"/>
</dbReference>
<gene>
    <name evidence="9" type="ORF">EDS130_LOCUS2588</name>
    <name evidence="10" type="ORF">XAT740_LOCUS49286</name>
</gene>
<keyword evidence="3" id="KW-0690">Ribosome biogenesis</keyword>
<dbReference type="PANTHER" id="PTHR11831">
    <property type="entry name" value="30S 40S RIBOSOMAL PROTEIN"/>
    <property type="match status" value="1"/>
</dbReference>
<dbReference type="GO" id="GO:0034457">
    <property type="term" value="C:Mpp10 complex"/>
    <property type="evidence" value="ECO:0007669"/>
    <property type="project" value="TreeGrafter"/>
</dbReference>
<evidence type="ECO:0000256" key="3">
    <source>
        <dbReference type="ARBA" id="ARBA00022517"/>
    </source>
</evidence>
<sequence>MVRKLRFHERKLLKKVDFINWEVDKNIHEVTVMRKFHVQKREDYTKYNDLSRRIRDLARKIKELDPNDPFRLEATRTLLEKLHSTGLIPTKENLELVDKITASRFCRRRLPVIMTRNHMAQHLPAAVKFIEQGHIRIGPDIVSDPAFLVTRNTEDFISWTDNSAIRRQLLDYQDMETEIV</sequence>
<dbReference type="AlphaFoldDB" id="A0A813PKS4"/>
<reference evidence="9" key="1">
    <citation type="submission" date="2021-02" db="EMBL/GenBank/DDBJ databases">
        <authorList>
            <person name="Nowell W R."/>
        </authorList>
    </citation>
    <scope>NUCLEOTIDE SEQUENCE</scope>
</reference>
<dbReference type="CDD" id="cd00165">
    <property type="entry name" value="S4"/>
    <property type="match status" value="1"/>
</dbReference>
<dbReference type="InterPro" id="IPR002942">
    <property type="entry name" value="S4_RNA-bd"/>
</dbReference>
<feature type="domain" description="Small ribosomal subunit protein uS4 N-terminal" evidence="8">
    <location>
        <begin position="4"/>
        <end position="107"/>
    </location>
</feature>
<name>A0A813PKS4_ADIRI</name>
<dbReference type="SUPFAM" id="SSF55174">
    <property type="entry name" value="Alpha-L RNA-binding motif"/>
    <property type="match status" value="1"/>
</dbReference>
<dbReference type="InterPro" id="IPR001912">
    <property type="entry name" value="Ribosomal_uS4_N"/>
</dbReference>
<proteinExistence type="inferred from homology"/>
<evidence type="ECO:0000256" key="4">
    <source>
        <dbReference type="ARBA" id="ARBA00022884"/>
    </source>
</evidence>
<organism evidence="9 12">
    <name type="scientific">Adineta ricciae</name>
    <name type="common">Rotifer</name>
    <dbReference type="NCBI Taxonomy" id="249248"/>
    <lineage>
        <taxon>Eukaryota</taxon>
        <taxon>Metazoa</taxon>
        <taxon>Spiralia</taxon>
        <taxon>Gnathifera</taxon>
        <taxon>Rotifera</taxon>
        <taxon>Eurotatoria</taxon>
        <taxon>Bdelloidea</taxon>
        <taxon>Adinetida</taxon>
        <taxon>Adinetidae</taxon>
        <taxon>Adineta</taxon>
    </lineage>
</organism>
<dbReference type="EMBL" id="CAJNOJ010000006">
    <property type="protein sequence ID" value="CAF0756767.1"/>
    <property type="molecule type" value="Genomic_DNA"/>
</dbReference>
<evidence type="ECO:0000256" key="6">
    <source>
        <dbReference type="ARBA" id="ARBA00023274"/>
    </source>
</evidence>
<dbReference type="SMART" id="SM01390">
    <property type="entry name" value="Ribosomal_S4"/>
    <property type="match status" value="1"/>
</dbReference>
<dbReference type="EMBL" id="CAJNOR010007262">
    <property type="protein sequence ID" value="CAF1613911.1"/>
    <property type="molecule type" value="Genomic_DNA"/>
</dbReference>
<evidence type="ECO:0000259" key="8">
    <source>
        <dbReference type="SMART" id="SM01390"/>
    </source>
</evidence>
<evidence type="ECO:0000313" key="9">
    <source>
        <dbReference type="EMBL" id="CAF0756767.1"/>
    </source>
</evidence>
<dbReference type="OrthoDB" id="10248812at2759"/>